<evidence type="ECO:0000256" key="2">
    <source>
        <dbReference type="SAM" id="MobiDB-lite"/>
    </source>
</evidence>
<feature type="region of interest" description="Disordered" evidence="2">
    <location>
        <begin position="1"/>
        <end position="41"/>
    </location>
</feature>
<dbReference type="GO" id="GO:0005737">
    <property type="term" value="C:cytoplasm"/>
    <property type="evidence" value="ECO:0007669"/>
    <property type="project" value="TreeGrafter"/>
</dbReference>
<protein>
    <recommendedName>
        <fullName evidence="3">SRR1-like domain-containing protein</fullName>
    </recommendedName>
</protein>
<evidence type="ECO:0000256" key="1">
    <source>
        <dbReference type="ARBA" id="ARBA00009856"/>
    </source>
</evidence>
<dbReference type="Pfam" id="PF07985">
    <property type="entry name" value="SRR1"/>
    <property type="match status" value="1"/>
</dbReference>
<dbReference type="PANTHER" id="PTHR28626">
    <property type="entry name" value="SRR1-LIKE PROTEIN"/>
    <property type="match status" value="1"/>
</dbReference>
<dbReference type="InterPro" id="IPR040044">
    <property type="entry name" value="SRR1L"/>
</dbReference>
<evidence type="ECO:0000313" key="4">
    <source>
        <dbReference type="EMBL" id="CAD9348136.1"/>
    </source>
</evidence>
<dbReference type="GO" id="GO:0005634">
    <property type="term" value="C:nucleus"/>
    <property type="evidence" value="ECO:0007669"/>
    <property type="project" value="TreeGrafter"/>
</dbReference>
<dbReference type="AlphaFoldDB" id="A0A7S2EQA1"/>
<gene>
    <name evidence="4" type="ORF">DBRI1063_LOCUS20257</name>
</gene>
<proteinExistence type="inferred from homology"/>
<dbReference type="InterPro" id="IPR012942">
    <property type="entry name" value="SRR1-like"/>
</dbReference>
<dbReference type="PANTHER" id="PTHR28626:SF3">
    <property type="entry name" value="SRR1-LIKE PROTEIN"/>
    <property type="match status" value="1"/>
</dbReference>
<name>A0A7S2EQA1_9STRA</name>
<accession>A0A7S2EQA1</accession>
<feature type="compositionally biased region" description="Basic residues" evidence="2">
    <location>
        <begin position="22"/>
        <end position="38"/>
    </location>
</feature>
<feature type="domain" description="SRR1-like" evidence="3">
    <location>
        <begin position="128"/>
        <end position="359"/>
    </location>
</feature>
<evidence type="ECO:0000259" key="3">
    <source>
        <dbReference type="Pfam" id="PF07985"/>
    </source>
</evidence>
<organism evidence="4">
    <name type="scientific">Ditylum brightwellii</name>
    <dbReference type="NCBI Taxonomy" id="49249"/>
    <lineage>
        <taxon>Eukaryota</taxon>
        <taxon>Sar</taxon>
        <taxon>Stramenopiles</taxon>
        <taxon>Ochrophyta</taxon>
        <taxon>Bacillariophyta</taxon>
        <taxon>Mediophyceae</taxon>
        <taxon>Lithodesmiophycidae</taxon>
        <taxon>Lithodesmiales</taxon>
        <taxon>Lithodesmiaceae</taxon>
        <taxon>Ditylum</taxon>
    </lineage>
</organism>
<comment type="similarity">
    <text evidence="1">Belongs to the SRR1 family.</text>
</comment>
<sequence>MQHTNTNDDEEEEWTFVSSSHSRQKSKKQKPLKQKKKNQNVAFVYNSSSSAATAEQEEEVPNEAKAMKVKEKIERYMTAIETHFMDFIQEMLSSVTNRRLCPTNVEEEEGENKKEDPTNACNQKEQPSKLIVTEIICYGIGNFAPTVSSLSGGTGEVSSPLLQLVCLFLLQKHLQQSQESGSKVPIYYYEPLLLPIERIVLANHFSVQIIEENERGKRRANTLTNTYSSSTTTLFYMPHCPMRLYTNVLWTNWDLLLQTSQTNMIHTITIFGNSFLAYDTRIVKSSKERESDDTNGLFRVLPFVKEIDVVHNCITTRKKRKGRKKGGGRRYLVGGGINNNDDDYVNEMENAFHDCTIVWFESSPTANEHEQRITKCHSTENDIFEWPPRPTEYFVKEEVQLLEKKQPHGQEVMFDGNQHELI</sequence>
<reference evidence="4" key="1">
    <citation type="submission" date="2021-01" db="EMBL/GenBank/DDBJ databases">
        <authorList>
            <person name="Corre E."/>
            <person name="Pelletier E."/>
            <person name="Niang G."/>
            <person name="Scheremetjew M."/>
            <person name="Finn R."/>
            <person name="Kale V."/>
            <person name="Holt S."/>
            <person name="Cochrane G."/>
            <person name="Meng A."/>
            <person name="Brown T."/>
            <person name="Cohen L."/>
        </authorList>
    </citation>
    <scope>NUCLEOTIDE SEQUENCE</scope>
    <source>
        <strain evidence="4">Pop2</strain>
    </source>
</reference>
<dbReference type="EMBL" id="HBGN01031434">
    <property type="protein sequence ID" value="CAD9348136.1"/>
    <property type="molecule type" value="Transcribed_RNA"/>
</dbReference>